<keyword evidence="1 6" id="KW-0285">Flavoprotein</keyword>
<dbReference type="Gene3D" id="3.20.20.30">
    <property type="entry name" value="Luciferase-like domain"/>
    <property type="match status" value="1"/>
</dbReference>
<dbReference type="GO" id="GO:0016705">
    <property type="term" value="F:oxidoreductase activity, acting on paired donors, with incorporation or reduction of molecular oxygen"/>
    <property type="evidence" value="ECO:0007669"/>
    <property type="project" value="InterPro"/>
</dbReference>
<evidence type="ECO:0000256" key="4">
    <source>
        <dbReference type="ARBA" id="ARBA00023033"/>
    </source>
</evidence>
<evidence type="ECO:0000256" key="2">
    <source>
        <dbReference type="ARBA" id="ARBA00022643"/>
    </source>
</evidence>
<dbReference type="InterPro" id="IPR011251">
    <property type="entry name" value="Luciferase-like_dom"/>
</dbReference>
<accession>A0A1I2BEE1</accession>
<feature type="binding site" evidence="6">
    <location>
        <position position="231"/>
    </location>
    <ligand>
        <name>FMN</name>
        <dbReference type="ChEBI" id="CHEBI:58210"/>
    </ligand>
</feature>
<keyword evidence="9" id="KW-1185">Reference proteome</keyword>
<evidence type="ECO:0000313" key="8">
    <source>
        <dbReference type="EMBL" id="SFE54534.1"/>
    </source>
</evidence>
<dbReference type="InterPro" id="IPR036661">
    <property type="entry name" value="Luciferase-like_sf"/>
</dbReference>
<feature type="domain" description="Luciferase-like" evidence="7">
    <location>
        <begin position="27"/>
        <end position="388"/>
    </location>
</feature>
<protein>
    <submittedName>
        <fullName evidence="8">FMN-dependent oxidoreductase, nitrilotriacetate monooxygenase family</fullName>
    </submittedName>
</protein>
<dbReference type="EMBL" id="FONN01000003">
    <property type="protein sequence ID" value="SFE54534.1"/>
    <property type="molecule type" value="Genomic_DNA"/>
</dbReference>
<proteinExistence type="inferred from homology"/>
<dbReference type="PANTHER" id="PTHR30011">
    <property type="entry name" value="ALKANESULFONATE MONOOXYGENASE-RELATED"/>
    <property type="match status" value="1"/>
</dbReference>
<dbReference type="Pfam" id="PF00296">
    <property type="entry name" value="Bac_luciferase"/>
    <property type="match status" value="1"/>
</dbReference>
<organism evidence="8 9">
    <name type="scientific">Paenibacillus algorifonticola</name>
    <dbReference type="NCBI Taxonomy" id="684063"/>
    <lineage>
        <taxon>Bacteria</taxon>
        <taxon>Bacillati</taxon>
        <taxon>Bacillota</taxon>
        <taxon>Bacilli</taxon>
        <taxon>Bacillales</taxon>
        <taxon>Paenibacillaceae</taxon>
        <taxon>Paenibacillus</taxon>
    </lineage>
</organism>
<dbReference type="PIRSF" id="PIRSF000337">
    <property type="entry name" value="NTA_MOA"/>
    <property type="match status" value="1"/>
</dbReference>
<dbReference type="AlphaFoldDB" id="A0A1I2BEE1"/>
<reference evidence="9" key="1">
    <citation type="submission" date="2016-10" db="EMBL/GenBank/DDBJ databases">
        <authorList>
            <person name="Varghese N."/>
            <person name="Submissions S."/>
        </authorList>
    </citation>
    <scope>NUCLEOTIDE SEQUENCE [LARGE SCALE GENOMIC DNA]</scope>
    <source>
        <strain evidence="9">CGMCC 1.10223</strain>
    </source>
</reference>
<evidence type="ECO:0000256" key="1">
    <source>
        <dbReference type="ARBA" id="ARBA00022630"/>
    </source>
</evidence>
<feature type="binding site" evidence="6">
    <location>
        <position position="160"/>
    </location>
    <ligand>
        <name>FMN</name>
        <dbReference type="ChEBI" id="CHEBI:58210"/>
    </ligand>
</feature>
<dbReference type="SUPFAM" id="SSF51679">
    <property type="entry name" value="Bacterial luciferase-like"/>
    <property type="match status" value="1"/>
</dbReference>
<evidence type="ECO:0000256" key="6">
    <source>
        <dbReference type="PIRSR" id="PIRSR000337-1"/>
    </source>
</evidence>
<dbReference type="GO" id="GO:0004497">
    <property type="term" value="F:monooxygenase activity"/>
    <property type="evidence" value="ECO:0007669"/>
    <property type="project" value="UniProtKB-KW"/>
</dbReference>
<comment type="similarity">
    <text evidence="5">Belongs to the NtaA/SnaA/DszA monooxygenase family.</text>
</comment>
<gene>
    <name evidence="8" type="ORF">SAMN04487969_103319</name>
</gene>
<sequence>MQDGSDKDMKQLNEQMNLGAFVFTFGHHFAAWRHPGTDTNEIISMDFYKELAASAERGKLDMLFLADSGSIPLSDAESSARFVYPEATAVLGALAAITDKIGIAATVSTTFNDPYNVARRFSTLDHLSKGRAAWNVVTSTKEGDALNYSMEKLPEHGSRYERAREFLDVTNALWDSWEDDALLWDKKAGLFADKEKVHLLEHRGESFSVLGPLNIPRSPQGRPVIIQAGTSPAGSRFAASGADVIFTACEDKDEAIRFYKHVKGLLPEFGREVGEVKILPGLMYFVGATEAEAKAKEEEFYELILPSAGVTYLSRMLNVDLSGYSIDEQLPDIPLEGNTSRAKIIMETARRTKQTIRELGLHFAVARGHMKVRGTPEQIADVMEDWFRSAACDGFNIMPPLLPGGMGEFVDQVVPVLQRRGLFRTEYSGNTLRDHLGLSRPISQFAASVETAKEG</sequence>
<name>A0A1I2BEE1_9BACL</name>
<feature type="binding site" evidence="6">
    <location>
        <position position="106"/>
    </location>
    <ligand>
        <name>FMN</name>
        <dbReference type="ChEBI" id="CHEBI:58210"/>
    </ligand>
</feature>
<dbReference type="CDD" id="cd01095">
    <property type="entry name" value="Nitrilotriacetate_monoxgenase"/>
    <property type="match status" value="1"/>
</dbReference>
<feature type="binding site" evidence="6">
    <location>
        <position position="156"/>
    </location>
    <ligand>
        <name>FMN</name>
        <dbReference type="ChEBI" id="CHEBI:58210"/>
    </ligand>
</feature>
<keyword evidence="2 6" id="KW-0288">FMN</keyword>
<evidence type="ECO:0000259" key="7">
    <source>
        <dbReference type="Pfam" id="PF00296"/>
    </source>
</evidence>
<evidence type="ECO:0000313" key="9">
    <source>
        <dbReference type="Proteomes" id="UP000183410"/>
    </source>
</evidence>
<dbReference type="PANTHER" id="PTHR30011:SF16">
    <property type="entry name" value="C2H2 FINGER DOMAIN TRANSCRIPTION FACTOR (EUROFUNG)-RELATED"/>
    <property type="match status" value="1"/>
</dbReference>
<keyword evidence="3" id="KW-0560">Oxidoreductase</keyword>
<keyword evidence="4 8" id="KW-0503">Monooxygenase</keyword>
<evidence type="ECO:0000256" key="5">
    <source>
        <dbReference type="ARBA" id="ARBA00033748"/>
    </source>
</evidence>
<evidence type="ECO:0000256" key="3">
    <source>
        <dbReference type="ARBA" id="ARBA00023002"/>
    </source>
</evidence>
<feature type="binding site" evidence="6">
    <location>
        <position position="67"/>
    </location>
    <ligand>
        <name>FMN</name>
        <dbReference type="ChEBI" id="CHEBI:58210"/>
    </ligand>
</feature>
<dbReference type="NCBIfam" id="TIGR03860">
    <property type="entry name" value="FMN_nitrolo"/>
    <property type="match status" value="1"/>
</dbReference>
<dbReference type="Proteomes" id="UP000183410">
    <property type="component" value="Unassembled WGS sequence"/>
</dbReference>
<dbReference type="InterPro" id="IPR051260">
    <property type="entry name" value="Diverse_substr_monoxygenases"/>
</dbReference>
<dbReference type="InterPro" id="IPR016215">
    <property type="entry name" value="NTA_MOA"/>
</dbReference>